<dbReference type="PROSITE" id="PS50045">
    <property type="entry name" value="SIGMA54_INTERACT_4"/>
    <property type="match status" value="1"/>
</dbReference>
<organism evidence="9">
    <name type="scientific">hot springs metagenome</name>
    <dbReference type="NCBI Taxonomy" id="433727"/>
    <lineage>
        <taxon>unclassified sequences</taxon>
        <taxon>metagenomes</taxon>
        <taxon>ecological metagenomes</taxon>
    </lineage>
</organism>
<sequence length="455" mass="51365">MSKKLALVVDDEEGIRESLSGILQDEGYDVVTASSGEDALSIAQEHMPDIILLDVWLPEIDGLETLSRLKGIDANIPVIMISGHGNIEIAVKATRLGAYDFLEKPLSLEKIIITVKRALEHRTLEEENRTLKENIIKKCRLIGNSEKMQVLRQQIEMASQSNSRVLIMGQSGTGKELVARLLHEKSHRSTGPFVEVNCAAIPQELIESELFGHEKGAFTGATERKSGKFELADNGTLFLDEIGDMTLQTQAKVLRVIETQTFQRVGGSKNIKVDVRIIAATNKNLIEEVKNGNFREDLYYRLNVIPIIVPPLKDRLEDIPALIEYFMEVFASENGMKQKKITADVIKAFQDYDWPGNIRELKNAVERLMIMVSSDTITEKDIDTLGILGGQALKKYDYFSYKTLKDARDAFEKDFITRKLRENNWNVSKTAEVIDVERSNLHKKIKAYEITEPKN</sequence>
<dbReference type="InterPro" id="IPR058031">
    <property type="entry name" value="AAA_lid_NorR"/>
</dbReference>
<dbReference type="SMART" id="SM00382">
    <property type="entry name" value="AAA"/>
    <property type="match status" value="1"/>
</dbReference>
<dbReference type="SMART" id="SM00448">
    <property type="entry name" value="REC"/>
    <property type="match status" value="1"/>
</dbReference>
<dbReference type="InterPro" id="IPR009057">
    <property type="entry name" value="Homeodomain-like_sf"/>
</dbReference>
<keyword evidence="1" id="KW-0597">Phosphoprotein</keyword>
<evidence type="ECO:0000256" key="1">
    <source>
        <dbReference type="ARBA" id="ARBA00022553"/>
    </source>
</evidence>
<dbReference type="SUPFAM" id="SSF52172">
    <property type="entry name" value="CheY-like"/>
    <property type="match status" value="1"/>
</dbReference>
<dbReference type="Pfam" id="PF25601">
    <property type="entry name" value="AAA_lid_14"/>
    <property type="match status" value="1"/>
</dbReference>
<dbReference type="InterPro" id="IPR027417">
    <property type="entry name" value="P-loop_NTPase"/>
</dbReference>
<keyword evidence="4" id="KW-0805">Transcription regulation</keyword>
<dbReference type="InterPro" id="IPR001789">
    <property type="entry name" value="Sig_transdc_resp-reg_receiver"/>
</dbReference>
<evidence type="ECO:0000313" key="9">
    <source>
        <dbReference type="EMBL" id="GER93764.1"/>
    </source>
</evidence>
<evidence type="ECO:0000256" key="4">
    <source>
        <dbReference type="ARBA" id="ARBA00023015"/>
    </source>
</evidence>
<evidence type="ECO:0000256" key="3">
    <source>
        <dbReference type="ARBA" id="ARBA00022840"/>
    </source>
</evidence>
<accession>A0A5J4KWZ2</accession>
<reference evidence="9" key="1">
    <citation type="submission" date="2019-10" db="EMBL/GenBank/DDBJ databases">
        <title>Metagenomic sequencing of thiosulfate-disproportionating enrichment culture.</title>
        <authorList>
            <person name="Umezawa K."/>
            <person name="Kojima H."/>
            <person name="Fukui M."/>
        </authorList>
    </citation>
    <scope>NUCLEOTIDE SEQUENCE</scope>
    <source>
        <strain evidence="9">45J</strain>
    </source>
</reference>
<keyword evidence="6" id="KW-0804">Transcription</keyword>
<dbReference type="Gene3D" id="3.40.50.2300">
    <property type="match status" value="1"/>
</dbReference>
<dbReference type="Pfam" id="PF00072">
    <property type="entry name" value="Response_reg"/>
    <property type="match status" value="1"/>
</dbReference>
<dbReference type="EMBL" id="BLAB01000001">
    <property type="protein sequence ID" value="GER93764.1"/>
    <property type="molecule type" value="Genomic_DNA"/>
</dbReference>
<dbReference type="InterPro" id="IPR002078">
    <property type="entry name" value="Sigma_54_int"/>
</dbReference>
<dbReference type="FunFam" id="3.40.50.300:FF:000006">
    <property type="entry name" value="DNA-binding transcriptional regulator NtrC"/>
    <property type="match status" value="1"/>
</dbReference>
<keyword evidence="3" id="KW-0067">ATP-binding</keyword>
<evidence type="ECO:0000259" key="8">
    <source>
        <dbReference type="PROSITE" id="PS50110"/>
    </source>
</evidence>
<dbReference type="GO" id="GO:0000160">
    <property type="term" value="P:phosphorelay signal transduction system"/>
    <property type="evidence" value="ECO:0007669"/>
    <property type="project" value="InterPro"/>
</dbReference>
<dbReference type="Pfam" id="PF00158">
    <property type="entry name" value="Sigma54_activat"/>
    <property type="match status" value="1"/>
</dbReference>
<dbReference type="Gene3D" id="1.10.10.60">
    <property type="entry name" value="Homeodomain-like"/>
    <property type="match status" value="1"/>
</dbReference>
<dbReference type="GO" id="GO:0005524">
    <property type="term" value="F:ATP binding"/>
    <property type="evidence" value="ECO:0007669"/>
    <property type="project" value="UniProtKB-KW"/>
</dbReference>
<evidence type="ECO:0000259" key="7">
    <source>
        <dbReference type="PROSITE" id="PS50045"/>
    </source>
</evidence>
<dbReference type="PROSITE" id="PS00676">
    <property type="entry name" value="SIGMA54_INTERACT_2"/>
    <property type="match status" value="1"/>
</dbReference>
<dbReference type="SUPFAM" id="SSF52540">
    <property type="entry name" value="P-loop containing nucleoside triphosphate hydrolases"/>
    <property type="match status" value="1"/>
</dbReference>
<dbReference type="CDD" id="cd17550">
    <property type="entry name" value="REC_NtrX-like"/>
    <property type="match status" value="1"/>
</dbReference>
<dbReference type="PANTHER" id="PTHR32071">
    <property type="entry name" value="TRANSCRIPTIONAL REGULATORY PROTEIN"/>
    <property type="match status" value="1"/>
</dbReference>
<dbReference type="GO" id="GO:0043565">
    <property type="term" value="F:sequence-specific DNA binding"/>
    <property type="evidence" value="ECO:0007669"/>
    <property type="project" value="InterPro"/>
</dbReference>
<dbReference type="Gene3D" id="1.10.8.60">
    <property type="match status" value="1"/>
</dbReference>
<dbReference type="GO" id="GO:0006355">
    <property type="term" value="P:regulation of DNA-templated transcription"/>
    <property type="evidence" value="ECO:0007669"/>
    <property type="project" value="InterPro"/>
</dbReference>
<dbReference type="Gene3D" id="3.40.50.300">
    <property type="entry name" value="P-loop containing nucleotide triphosphate hydrolases"/>
    <property type="match status" value="1"/>
</dbReference>
<feature type="domain" description="Response regulatory" evidence="8">
    <location>
        <begin position="5"/>
        <end position="119"/>
    </location>
</feature>
<dbReference type="PANTHER" id="PTHR32071:SF17">
    <property type="entry name" value="TRANSCRIPTIONAL REGULATOR (NTRC FAMILY)"/>
    <property type="match status" value="1"/>
</dbReference>
<feature type="domain" description="Sigma-54 factor interaction" evidence="7">
    <location>
        <begin position="141"/>
        <end position="370"/>
    </location>
</feature>
<dbReference type="InterPro" id="IPR011006">
    <property type="entry name" value="CheY-like_superfamily"/>
</dbReference>
<keyword evidence="5" id="KW-0238">DNA-binding</keyword>
<proteinExistence type="predicted"/>
<dbReference type="CDD" id="cd00009">
    <property type="entry name" value="AAA"/>
    <property type="match status" value="1"/>
</dbReference>
<dbReference type="PROSITE" id="PS00688">
    <property type="entry name" value="SIGMA54_INTERACT_3"/>
    <property type="match status" value="1"/>
</dbReference>
<keyword evidence="2" id="KW-0547">Nucleotide-binding</keyword>
<evidence type="ECO:0000256" key="6">
    <source>
        <dbReference type="ARBA" id="ARBA00023163"/>
    </source>
</evidence>
<dbReference type="FunFam" id="3.40.50.2300:FF:000018">
    <property type="entry name" value="DNA-binding transcriptional regulator NtrC"/>
    <property type="match status" value="1"/>
</dbReference>
<evidence type="ECO:0000256" key="5">
    <source>
        <dbReference type="ARBA" id="ARBA00023125"/>
    </source>
</evidence>
<dbReference type="InterPro" id="IPR025662">
    <property type="entry name" value="Sigma_54_int_dom_ATP-bd_1"/>
</dbReference>
<gene>
    <name evidence="9" type="ORF">A45J_1520</name>
</gene>
<comment type="caution">
    <text evidence="9">The sequence shown here is derived from an EMBL/GenBank/DDBJ whole genome shotgun (WGS) entry which is preliminary data.</text>
</comment>
<dbReference type="InterPro" id="IPR025944">
    <property type="entry name" value="Sigma_54_int_dom_CS"/>
</dbReference>
<dbReference type="SUPFAM" id="SSF46689">
    <property type="entry name" value="Homeodomain-like"/>
    <property type="match status" value="1"/>
</dbReference>
<dbReference type="InterPro" id="IPR003593">
    <property type="entry name" value="AAA+_ATPase"/>
</dbReference>
<name>A0A5J4KWZ2_9ZZZZ</name>
<dbReference type="PROSITE" id="PS00675">
    <property type="entry name" value="SIGMA54_INTERACT_1"/>
    <property type="match status" value="1"/>
</dbReference>
<dbReference type="PROSITE" id="PS50110">
    <property type="entry name" value="RESPONSE_REGULATORY"/>
    <property type="match status" value="1"/>
</dbReference>
<evidence type="ECO:0000256" key="2">
    <source>
        <dbReference type="ARBA" id="ARBA00022741"/>
    </source>
</evidence>
<dbReference type="InterPro" id="IPR002197">
    <property type="entry name" value="HTH_Fis"/>
</dbReference>
<dbReference type="InterPro" id="IPR025943">
    <property type="entry name" value="Sigma_54_int_dom_ATP-bd_2"/>
</dbReference>
<dbReference type="AlphaFoldDB" id="A0A5J4KWZ2"/>
<protein>
    <submittedName>
        <fullName evidence="9">Sigma-54-dependent Fis family transcriptional regulator</fullName>
    </submittedName>
</protein>
<dbReference type="Pfam" id="PF02954">
    <property type="entry name" value="HTH_8"/>
    <property type="match status" value="1"/>
</dbReference>